<comment type="caution">
    <text evidence="2">The sequence shown here is derived from an EMBL/GenBank/DDBJ whole genome shotgun (WGS) entry which is preliminary data.</text>
</comment>
<evidence type="ECO:0000313" key="2">
    <source>
        <dbReference type="EMBL" id="MDV6226307.1"/>
    </source>
</evidence>
<feature type="transmembrane region" description="Helical" evidence="1">
    <location>
        <begin position="26"/>
        <end position="47"/>
    </location>
</feature>
<protein>
    <submittedName>
        <fullName evidence="2">Uncharacterized protein</fullName>
    </submittedName>
</protein>
<dbReference type="InterPro" id="IPR021738">
    <property type="entry name" value="DUF3309"/>
</dbReference>
<gene>
    <name evidence="2" type="ORF">R2G56_08415</name>
</gene>
<reference evidence="2 3" key="1">
    <citation type="submission" date="2023-10" db="EMBL/GenBank/DDBJ databases">
        <authorList>
            <person name="Venkata Ramana C."/>
            <person name="Sasikala C."/>
            <person name="Dhurka M."/>
        </authorList>
    </citation>
    <scope>NUCLEOTIDE SEQUENCE [LARGE SCALE GENOMIC DNA]</scope>
    <source>
        <strain evidence="2 3">KCTC 32151</strain>
    </source>
</reference>
<accession>A0ABU4AJ78</accession>
<organism evidence="2 3">
    <name type="scientific">Nitratireductor aquimarinus</name>
    <dbReference type="NCBI Taxonomy" id="889300"/>
    <lineage>
        <taxon>Bacteria</taxon>
        <taxon>Pseudomonadati</taxon>
        <taxon>Pseudomonadota</taxon>
        <taxon>Alphaproteobacteria</taxon>
        <taxon>Hyphomicrobiales</taxon>
        <taxon>Phyllobacteriaceae</taxon>
        <taxon>Nitratireductor</taxon>
    </lineage>
</organism>
<keyword evidence="3" id="KW-1185">Reference proteome</keyword>
<keyword evidence="1" id="KW-0472">Membrane</keyword>
<keyword evidence="1" id="KW-1133">Transmembrane helix</keyword>
<evidence type="ECO:0000313" key="3">
    <source>
        <dbReference type="Proteomes" id="UP001185659"/>
    </source>
</evidence>
<dbReference type="Pfam" id="PF11752">
    <property type="entry name" value="DUF3309"/>
    <property type="match status" value="1"/>
</dbReference>
<sequence>MILVIGAIVVGLVAAAAPIWPHSRGWSWWPALILMLAAAVVAGLLAIERIEAADGYQGKAFGKATGVSFSSVGKRSSRLAHNQ</sequence>
<evidence type="ECO:0000256" key="1">
    <source>
        <dbReference type="SAM" id="Phobius"/>
    </source>
</evidence>
<dbReference type="RefSeq" id="WP_317560989.1">
    <property type="nucleotide sequence ID" value="NZ_JAWLIP010000003.1"/>
</dbReference>
<dbReference type="EMBL" id="JAWLIP010000003">
    <property type="protein sequence ID" value="MDV6226307.1"/>
    <property type="molecule type" value="Genomic_DNA"/>
</dbReference>
<name>A0ABU4AJ78_9HYPH</name>
<proteinExistence type="predicted"/>
<dbReference type="Proteomes" id="UP001185659">
    <property type="component" value="Unassembled WGS sequence"/>
</dbReference>
<keyword evidence="1" id="KW-0812">Transmembrane</keyword>